<evidence type="ECO:0008006" key="3">
    <source>
        <dbReference type="Google" id="ProtNLM"/>
    </source>
</evidence>
<dbReference type="AlphaFoldDB" id="A0A0F9XS70"/>
<proteinExistence type="predicted"/>
<evidence type="ECO:0000256" key="1">
    <source>
        <dbReference type="SAM" id="Phobius"/>
    </source>
</evidence>
<protein>
    <recommendedName>
        <fullName evidence="3">NfeD-like C-terminal domain-containing protein</fullName>
    </recommendedName>
</protein>
<name>A0A0F9XS70_9ZZZZ</name>
<dbReference type="Gene3D" id="2.40.50.140">
    <property type="entry name" value="Nucleic acid-binding proteins"/>
    <property type="match status" value="1"/>
</dbReference>
<dbReference type="InterPro" id="IPR012340">
    <property type="entry name" value="NA-bd_OB-fold"/>
</dbReference>
<gene>
    <name evidence="2" type="ORF">LCGC14_0181670</name>
</gene>
<feature type="transmembrane region" description="Helical" evidence="1">
    <location>
        <begin position="14"/>
        <end position="31"/>
    </location>
</feature>
<feature type="transmembrane region" description="Helical" evidence="1">
    <location>
        <begin position="78"/>
        <end position="98"/>
    </location>
</feature>
<evidence type="ECO:0000313" key="2">
    <source>
        <dbReference type="EMBL" id="KKN95098.1"/>
    </source>
</evidence>
<feature type="transmembrane region" description="Helical" evidence="1">
    <location>
        <begin position="110"/>
        <end position="129"/>
    </location>
</feature>
<reference evidence="2" key="1">
    <citation type="journal article" date="2015" name="Nature">
        <title>Complex archaea that bridge the gap between prokaryotes and eukaryotes.</title>
        <authorList>
            <person name="Spang A."/>
            <person name="Saw J.H."/>
            <person name="Jorgensen S.L."/>
            <person name="Zaremba-Niedzwiedzka K."/>
            <person name="Martijn J."/>
            <person name="Lind A.E."/>
            <person name="van Eijk R."/>
            <person name="Schleper C."/>
            <person name="Guy L."/>
            <person name="Ettema T.J."/>
        </authorList>
    </citation>
    <scope>NUCLEOTIDE SEQUENCE</scope>
</reference>
<sequence>MNEWWNSLDALNKAFYMGAGFFSLILLWQFLTSLIGMGGDGADIDVDADMDIDGLDLDNIEAGAIEEAGETIAAFKVLSLRAILAFCTLFCWAAALYLDRDLARSRALVYAFFWGLAGWAVVAALVYGIRRLAESGNLRLATCVGTRGTVYLNIPEQGEGRIRITVSGVVSRVKARSIDGGAIQSGVPVRVARTLDANTVEVEAIPVRDEQKGSE</sequence>
<dbReference type="EMBL" id="LAZR01000073">
    <property type="protein sequence ID" value="KKN95098.1"/>
    <property type="molecule type" value="Genomic_DNA"/>
</dbReference>
<comment type="caution">
    <text evidence="2">The sequence shown here is derived from an EMBL/GenBank/DDBJ whole genome shotgun (WGS) entry which is preliminary data.</text>
</comment>
<keyword evidence="1" id="KW-1133">Transmembrane helix</keyword>
<keyword evidence="1" id="KW-0472">Membrane</keyword>
<accession>A0A0F9XS70</accession>
<keyword evidence="1" id="KW-0812">Transmembrane</keyword>
<organism evidence="2">
    <name type="scientific">marine sediment metagenome</name>
    <dbReference type="NCBI Taxonomy" id="412755"/>
    <lineage>
        <taxon>unclassified sequences</taxon>
        <taxon>metagenomes</taxon>
        <taxon>ecological metagenomes</taxon>
    </lineage>
</organism>